<dbReference type="AlphaFoldDB" id="A0A2W5SUF0"/>
<organism evidence="2 3">
    <name type="scientific">Archangium gephyra</name>
    <dbReference type="NCBI Taxonomy" id="48"/>
    <lineage>
        <taxon>Bacteria</taxon>
        <taxon>Pseudomonadati</taxon>
        <taxon>Myxococcota</taxon>
        <taxon>Myxococcia</taxon>
        <taxon>Myxococcales</taxon>
        <taxon>Cystobacterineae</taxon>
        <taxon>Archangiaceae</taxon>
        <taxon>Archangium</taxon>
    </lineage>
</organism>
<dbReference type="EMBL" id="QFQP01000058">
    <property type="protein sequence ID" value="PZR04413.1"/>
    <property type="molecule type" value="Genomic_DNA"/>
</dbReference>
<evidence type="ECO:0000313" key="3">
    <source>
        <dbReference type="Proteomes" id="UP000249061"/>
    </source>
</evidence>
<accession>A0A2W5SUF0</accession>
<keyword evidence="1" id="KW-0472">Membrane</keyword>
<gene>
    <name evidence="2" type="ORF">DI536_34205</name>
</gene>
<name>A0A2W5SUF0_9BACT</name>
<feature type="transmembrane region" description="Helical" evidence="1">
    <location>
        <begin position="26"/>
        <end position="51"/>
    </location>
</feature>
<dbReference type="Proteomes" id="UP000249061">
    <property type="component" value="Unassembled WGS sequence"/>
</dbReference>
<comment type="caution">
    <text evidence="2">The sequence shown here is derived from an EMBL/GenBank/DDBJ whole genome shotgun (WGS) entry which is preliminary data.</text>
</comment>
<evidence type="ECO:0000256" key="1">
    <source>
        <dbReference type="SAM" id="Phobius"/>
    </source>
</evidence>
<protein>
    <submittedName>
        <fullName evidence="2">Uncharacterized protein</fullName>
    </submittedName>
</protein>
<reference evidence="2 3" key="1">
    <citation type="submission" date="2017-08" db="EMBL/GenBank/DDBJ databases">
        <title>Infants hospitalized years apart are colonized by the same room-sourced microbial strains.</title>
        <authorList>
            <person name="Brooks B."/>
            <person name="Olm M.R."/>
            <person name="Firek B.A."/>
            <person name="Baker R."/>
            <person name="Thomas B.C."/>
            <person name="Morowitz M.J."/>
            <person name="Banfield J.F."/>
        </authorList>
    </citation>
    <scope>NUCLEOTIDE SEQUENCE [LARGE SCALE GENOMIC DNA]</scope>
    <source>
        <strain evidence="2">S2_003_000_R2_14</strain>
    </source>
</reference>
<sequence>MATYHHMTPLPPSQPPAPKKRSSGCLIAVVVIAVLLGVGCIATAVLVGAAAQTPEGKRAFSMLGKGMGVLNKALTAPGAKEVREAGCPEAGVIDLADVAEVFGELVDGGMKTDGESVVVFCQGTFSLPTCDEVATAYRNAPGVKPGPFKVIVKRKSAKKNQCEQDY</sequence>
<keyword evidence="1" id="KW-0812">Transmembrane</keyword>
<evidence type="ECO:0000313" key="2">
    <source>
        <dbReference type="EMBL" id="PZR04413.1"/>
    </source>
</evidence>
<keyword evidence="1" id="KW-1133">Transmembrane helix</keyword>
<proteinExistence type="predicted"/>